<sequence>MTLGRKYQQSSGNAGEVRKAYSNQSKVGTLSGCSSSISLCDMIEPPDYEEVCERLMGERDPLIYPSADMELCNVPRRIRTITHVLPDEDLAKAPMFVRDCIRCYTTDYTVVEYKYRAYSGSTFGRERLGERLEKLHSGPRHTYEIDECHTASTEELASQQFSESQPSSGRQSVASISSSSSCNETLTPRGSWASLDLRSSSSDPLLPDLFERKPPEQIDALNEARRLENRQPDLLGLYTPYLDEEEAVERRLAAEMPCEIMGHRILVVCHQLKLELDVEPLFASMALYDAKEKRKLSENFYFNLNSDCTRQMLSSHVPHADLSTFSRSAVFDILNPSPDMFLVVRVEKVLQGDVNECVEPYIKDDKNREKVRASALGACARLGKYRMPLAWSAVALLNILTGSNSLERDQDRDPAAPPNTNSLDRKASSSSLEQLRRRAGEVGGSLTRKGSVERRTAPHLPDDLAHQLDTFKPIVITVTSFFKQETDKLRDEDLYKFLAEIKRPSSAPKKLKCIPGTLKIEVSPCPDELKNGLTPELAKLNPYGDDNVRPCKEILPFPLHPPAVPHYQYRNLLFLSVKEINLNAYTSRTGSARNITVRIQLMSGESEELALPAIFGRSSCPEFTNEAYTTVLYHNKNPSLYDEIKIKLPADLGDQHHLLFTFLHVSCQRKPVAPDQEKNVETPVGYSWLPLCRNGKLASGDFNLPVMQEEPPANYSYISPEVLLPGTRWIDNHKPIFSITLDAHTTVHPLDDYIERFAKACEAVQEGNIPPRIGLANMEAELRTSITDLPKANVEVVARYLPVVLDKLLHLLVAPPVLAGQTLNIAQDVFTCLANLFTDISNMNEGSTCDSHGRSGLITTYIQYQCTIPRPSLTDRDIGLPLPPAVMTDGSCKILHEEIALQWVVASGATRDLAMQNSWSLFELMVKSMVEYLYWSGAHEARRKARFPDQFTDDLTTLVNNVTSEIISRYGKDSRLTQSLNNSLAFFLFDLLSIMDRGYVFNLIRNYYKQMCAKIASLPDAVPLVQYKLAFLRIVCSHEHYVSLNLPQAGGAGGAGGGVSPAASWQSLGSHSSHALGHEFRSRHYLAGLLLTELTNALDLQSPVLQCAAVSGVVSLLTAHDADPRLAAPDLKARAAALYLPLLSVIMDAHPQLYRGFAGNKETLQLDSDLGQFSNLYTASSPEGEFKQNGRPPFNSETSRNLLMCLVWLLKNVERGALAACVADLPPARLHALLALIDLCFKCQEYKGRKEIMKCTQQNVRKTTDIKAKLEDVILGQGSARSDFIMRRKGQAGGGAGGAVGAWRRERWRKEWVRGAKQAAHAPAAPLPALAAALAAERALTLLHALETIVQTCSNLECGQSVCSAALQVVLRALQRNQSVTVLQHMFATVRALIVKLGWSCCGEESGICRVLLRHCAALSGATRAHASATLYALMRQHYQLGNNFSRVKMQVTMSLSSLVGTSTTFSEDSLRRALKTILVYAEHDHDLQDSNFPEQVKDLVFNLHMILSDTVKMKEFQEDPEMLLDLMHRIARGYQHSPDLRLTWLNNMAQKHMERSNHTEAGMCLVHGAALVAEQTCAGGRGAALLQRVTHNALDESCADALHHHLTHLELQALLEHAASELMTAGMYETVNEVYKVLIPIAEEHRDYKKLANIHSKLNEAFTRIEQLHGKRVFGTYFRVSFYGARFGDLDNEEFIYKEHALTKLPEIFSRLENFYGTRFGVDNVVIIKDSNIVDVSTLDPDKAYIQITYVEPYFEPHELRKRVTHYERNYNIKRFMYATPFTVGGRAHGDIAEQCKRKTILTTAHHFPYVKTRIQVVQRTQIILSPIEVAIEDIQKKINELAAATSQEPADPKMLQMVVQGCIGTTVNQGPLELAQVFLAPVAEGTQPPTRLTNKLRLAFKDFSKKCHDALRKNKNLIGSDQREYQRELERNFARFTERLAPLVRTAPGHVAQLSNGLSKHDYKFQA</sequence>
<evidence type="ECO:0000313" key="7">
    <source>
        <dbReference type="EMBL" id="CAB3231504.1"/>
    </source>
</evidence>
<organism evidence="7 8">
    <name type="scientific">Arctia plantaginis</name>
    <name type="common">Wood tiger moth</name>
    <name type="synonym">Phalaena plantaginis</name>
    <dbReference type="NCBI Taxonomy" id="874455"/>
    <lineage>
        <taxon>Eukaryota</taxon>
        <taxon>Metazoa</taxon>
        <taxon>Ecdysozoa</taxon>
        <taxon>Arthropoda</taxon>
        <taxon>Hexapoda</taxon>
        <taxon>Insecta</taxon>
        <taxon>Pterygota</taxon>
        <taxon>Neoptera</taxon>
        <taxon>Endopterygota</taxon>
        <taxon>Lepidoptera</taxon>
        <taxon>Glossata</taxon>
        <taxon>Ditrysia</taxon>
        <taxon>Noctuoidea</taxon>
        <taxon>Erebidae</taxon>
        <taxon>Arctiinae</taxon>
        <taxon>Arctia</taxon>
    </lineage>
</organism>
<dbReference type="Gene3D" id="1.20.58.740">
    <property type="match status" value="1"/>
</dbReference>
<dbReference type="InterPro" id="IPR026791">
    <property type="entry name" value="DOCK"/>
</dbReference>
<dbReference type="PANTHER" id="PTHR23317:SF76">
    <property type="entry name" value="LD20667P"/>
    <property type="match status" value="1"/>
</dbReference>
<dbReference type="Pfam" id="PF06920">
    <property type="entry name" value="DHR-2_Lobe_A"/>
    <property type="match status" value="1"/>
</dbReference>
<proteinExistence type="inferred from homology"/>
<accession>A0A8S0ZEP3</accession>
<dbReference type="GO" id="GO:0007264">
    <property type="term" value="P:small GTPase-mediated signal transduction"/>
    <property type="evidence" value="ECO:0007669"/>
    <property type="project" value="InterPro"/>
</dbReference>
<keyword evidence="1" id="KW-0597">Phosphoprotein</keyword>
<reference evidence="7 8" key="1">
    <citation type="submission" date="2020-04" db="EMBL/GenBank/DDBJ databases">
        <authorList>
            <person name="Wallbank WR R."/>
            <person name="Pardo Diaz C."/>
            <person name="Kozak K."/>
            <person name="Martin S."/>
            <person name="Jiggins C."/>
            <person name="Moest M."/>
            <person name="Warren A I."/>
            <person name="Byers J.R.P. K."/>
            <person name="Montejo-Kovacevich G."/>
            <person name="Yen C E."/>
        </authorList>
    </citation>
    <scope>NUCLEOTIDE SEQUENCE [LARGE SCALE GENOMIC DNA]</scope>
</reference>
<dbReference type="OrthoDB" id="1728974at2759"/>
<name>A0A8S0ZEP3_ARCPL</name>
<evidence type="ECO:0000259" key="5">
    <source>
        <dbReference type="PROSITE" id="PS51650"/>
    </source>
</evidence>
<dbReference type="FunFam" id="1.20.58.740:FF:000002">
    <property type="entry name" value="Dedicator of cytokinesis protein 7"/>
    <property type="match status" value="1"/>
</dbReference>
<dbReference type="InterPro" id="IPR037808">
    <property type="entry name" value="C2_Dock-C"/>
</dbReference>
<dbReference type="Pfam" id="PF14429">
    <property type="entry name" value="DOCK-C2"/>
    <property type="match status" value="1"/>
</dbReference>
<dbReference type="Gene3D" id="1.25.40.410">
    <property type="match status" value="1"/>
</dbReference>
<dbReference type="InterPro" id="IPR027357">
    <property type="entry name" value="DOCKER_dom"/>
</dbReference>
<dbReference type="InterPro" id="IPR027007">
    <property type="entry name" value="C2_DOCK-type_domain"/>
</dbReference>
<evidence type="ECO:0000256" key="1">
    <source>
        <dbReference type="ARBA" id="ARBA00022553"/>
    </source>
</evidence>
<dbReference type="PROSITE" id="PS51650">
    <property type="entry name" value="C2_DOCK"/>
    <property type="match status" value="1"/>
</dbReference>
<evidence type="ECO:0000259" key="6">
    <source>
        <dbReference type="PROSITE" id="PS51651"/>
    </source>
</evidence>
<feature type="compositionally biased region" description="Polar residues" evidence="4">
    <location>
        <begin position="156"/>
        <end position="166"/>
    </location>
</feature>
<gene>
    <name evidence="7" type="ORF">APLA_LOCUS5223</name>
</gene>
<feature type="domain" description="C2 DOCK-type" evidence="5">
    <location>
        <begin position="570"/>
        <end position="744"/>
    </location>
</feature>
<dbReference type="Proteomes" id="UP000494256">
    <property type="component" value="Unassembled WGS sequence"/>
</dbReference>
<dbReference type="PANTHER" id="PTHR23317">
    <property type="entry name" value="DEDICATOR OF CYTOKINESIS DOCK"/>
    <property type="match status" value="1"/>
</dbReference>
<evidence type="ECO:0000256" key="2">
    <source>
        <dbReference type="ARBA" id="ARBA00022658"/>
    </source>
</evidence>
<evidence type="ECO:0000256" key="4">
    <source>
        <dbReference type="SAM" id="MobiDB-lite"/>
    </source>
</evidence>
<dbReference type="InterPro" id="IPR035892">
    <property type="entry name" value="C2_domain_sf"/>
</dbReference>
<feature type="domain" description="DOCKER" evidence="6">
    <location>
        <begin position="1533"/>
        <end position="1951"/>
    </location>
</feature>
<dbReference type="InterPro" id="IPR046773">
    <property type="entry name" value="DOCKER_Lobe_C"/>
</dbReference>
<dbReference type="CDD" id="cd08696">
    <property type="entry name" value="C2_Dock-C"/>
    <property type="match status" value="1"/>
</dbReference>
<dbReference type="InterPro" id="IPR021816">
    <property type="entry name" value="DOCK_C/D_N"/>
</dbReference>
<dbReference type="Pfam" id="PF20421">
    <property type="entry name" value="DHR-2_Lobe_C"/>
    <property type="match status" value="1"/>
</dbReference>
<dbReference type="InterPro" id="IPR046770">
    <property type="entry name" value="DOCKER_Lobe_B"/>
</dbReference>
<feature type="region of interest" description="Disordered" evidence="4">
    <location>
        <begin position="156"/>
        <end position="183"/>
    </location>
</feature>
<feature type="compositionally biased region" description="Basic and acidic residues" evidence="4">
    <location>
        <begin position="450"/>
        <end position="461"/>
    </location>
</feature>
<dbReference type="PROSITE" id="PS51651">
    <property type="entry name" value="DOCKER"/>
    <property type="match status" value="1"/>
</dbReference>
<dbReference type="InterPro" id="IPR043161">
    <property type="entry name" value="DOCK_C_lobe_A"/>
</dbReference>
<dbReference type="Gene3D" id="2.60.40.150">
    <property type="entry name" value="C2 domain"/>
    <property type="match status" value="1"/>
</dbReference>
<dbReference type="Pfam" id="PF20422">
    <property type="entry name" value="DHR-2_Lobe_B"/>
    <property type="match status" value="1"/>
</dbReference>
<evidence type="ECO:0008006" key="9">
    <source>
        <dbReference type="Google" id="ProtNLM"/>
    </source>
</evidence>
<dbReference type="GO" id="GO:0005085">
    <property type="term" value="F:guanyl-nucleotide exchange factor activity"/>
    <property type="evidence" value="ECO:0007669"/>
    <property type="project" value="UniProtKB-KW"/>
</dbReference>
<dbReference type="EMBL" id="CADEBD010000288">
    <property type="protein sequence ID" value="CAB3231504.1"/>
    <property type="molecule type" value="Genomic_DNA"/>
</dbReference>
<dbReference type="InterPro" id="IPR046769">
    <property type="entry name" value="DOCKER_Lobe_A"/>
</dbReference>
<feature type="compositionally biased region" description="Low complexity" evidence="4">
    <location>
        <begin position="167"/>
        <end position="181"/>
    </location>
</feature>
<feature type="region of interest" description="Disordered" evidence="4">
    <location>
        <begin position="406"/>
        <end position="461"/>
    </location>
</feature>
<dbReference type="CDD" id="cd11695">
    <property type="entry name" value="DHR2_DOCK_C"/>
    <property type="match status" value="1"/>
</dbReference>
<protein>
    <recommendedName>
        <fullName evidence="9">Dedicator of cytokinesis protein 7</fullName>
    </recommendedName>
</protein>
<evidence type="ECO:0000313" key="8">
    <source>
        <dbReference type="Proteomes" id="UP000494256"/>
    </source>
</evidence>
<dbReference type="InterPro" id="IPR043162">
    <property type="entry name" value="DOCK_C_lobe_C"/>
</dbReference>
<keyword evidence="2" id="KW-0344">Guanine-nucleotide releasing factor</keyword>
<feature type="compositionally biased region" description="Polar residues" evidence="4">
    <location>
        <begin position="418"/>
        <end position="433"/>
    </location>
</feature>
<comment type="caution">
    <text evidence="7">The sequence shown here is derived from an EMBL/GenBank/DDBJ whole genome shotgun (WGS) entry which is preliminary data.</text>
</comment>
<dbReference type="Pfam" id="PF11878">
    <property type="entry name" value="DOCK_C-D_N"/>
    <property type="match status" value="1"/>
</dbReference>
<comment type="similarity">
    <text evidence="3">Belongs to the DOCK family.</text>
</comment>
<evidence type="ECO:0000256" key="3">
    <source>
        <dbReference type="PROSITE-ProRule" id="PRU00983"/>
    </source>
</evidence>